<reference evidence="5" key="1">
    <citation type="submission" date="2014-09" db="EMBL/GenBank/DDBJ databases">
        <title>Genome sequence of the luminous mushroom Mycena chlorophos for searching fungal bioluminescence genes.</title>
        <authorList>
            <person name="Tanaka Y."/>
            <person name="Kasuga D."/>
            <person name="Oba Y."/>
            <person name="Hase S."/>
            <person name="Sato K."/>
            <person name="Oba Y."/>
            <person name="Sakakibara Y."/>
        </authorList>
    </citation>
    <scope>NUCLEOTIDE SEQUENCE</scope>
</reference>
<dbReference type="SUPFAM" id="SSF53474">
    <property type="entry name" value="alpha/beta-Hydrolases"/>
    <property type="match status" value="1"/>
</dbReference>
<gene>
    <name evidence="5" type="ORF">MCHLO_17173</name>
</gene>
<dbReference type="Gene3D" id="3.40.50.1820">
    <property type="entry name" value="alpha/beta hydrolase"/>
    <property type="match status" value="1"/>
</dbReference>
<evidence type="ECO:0000313" key="5">
    <source>
        <dbReference type="EMBL" id="GAT61117.1"/>
    </source>
</evidence>
<keyword evidence="2" id="KW-0378">Hydrolase</keyword>
<dbReference type="Proteomes" id="UP000815677">
    <property type="component" value="Unassembled WGS sequence"/>
</dbReference>
<sequence length="713" mass="78641">MPSRAGLHVETIPLQATLDDDTTEGWLAQARRERSAFSIFAARRRHIRVVEPLRPSFPAPNLRNKRRTQRFCQRLSELVALGAQPQLVRVPPKHGQKPDDKATTFRVFLNVLVRMQTSTTRLGPCRLRVRRAAAADECRVQYVDPHGWWKTGNSGFVDLASARLKPRRLGEDTVKEQRPARERRPWTRRDTPSVRSQTLPAAEIFCIRRPLASGPIVDLGAAGQWEGFIDAEYNVSTFLGIRFAAPPTEDLRWQPPATPTPVQGIQQATSQPPMCYQGEPGSNATGSTLQRRDAVAESEDCLFLNVHSPSLTPKKLLPTLVWIYGGGYYSGAASWYNGTDLVVESNNNLVVVVIQYRLGLFGFLAGQQVHEYGVANAALWDQQFALRWVHDNIQKFGGDPDHVTIWGESAGAGSVFQHIVANGGKTEPQLFRGAITSSTWGAIQYPYNHPIPQGHFDTISALANCTNATNLHCLRAVDADTLSSINVEVGLASFYGIPALLPVVDGTFVVESPLIQLANGDVNGEYYLGITNTNEGTIFIDADGNYTVAGWLRDLMPAFSVEQSEEIADVYEALGGTTFDQIEILLTEAGFVCPTQYLLTNFPHASYKGQFAIPPALHGHDLAYYFPDLVDLNIGVPAPWNNTAFTDAFVGGFFAFAANYDPNKKLAATILPEWPLWSADAKEFMLFNQTDDATPVPAIGVQMLEEAVLERCE</sequence>
<feature type="compositionally biased region" description="Basic and acidic residues" evidence="3">
    <location>
        <begin position="168"/>
        <end position="192"/>
    </location>
</feature>
<accession>A0ABQ0MDY6</accession>
<evidence type="ECO:0000256" key="3">
    <source>
        <dbReference type="SAM" id="MobiDB-lite"/>
    </source>
</evidence>
<dbReference type="InterPro" id="IPR002018">
    <property type="entry name" value="CarbesteraseB"/>
</dbReference>
<evidence type="ECO:0000259" key="4">
    <source>
        <dbReference type="Pfam" id="PF00135"/>
    </source>
</evidence>
<dbReference type="InterPro" id="IPR029058">
    <property type="entry name" value="AB_hydrolase_fold"/>
</dbReference>
<dbReference type="InterPro" id="IPR019826">
    <property type="entry name" value="Carboxylesterase_B_AS"/>
</dbReference>
<name>A0ABQ0MDY6_MYCCL</name>
<feature type="region of interest" description="Disordered" evidence="3">
    <location>
        <begin position="168"/>
        <end position="194"/>
    </location>
</feature>
<evidence type="ECO:0000256" key="2">
    <source>
        <dbReference type="ARBA" id="ARBA00022801"/>
    </source>
</evidence>
<dbReference type="PANTHER" id="PTHR11559">
    <property type="entry name" value="CARBOXYLESTERASE"/>
    <property type="match status" value="1"/>
</dbReference>
<dbReference type="Pfam" id="PF00135">
    <property type="entry name" value="COesterase"/>
    <property type="match status" value="1"/>
</dbReference>
<evidence type="ECO:0000256" key="1">
    <source>
        <dbReference type="ARBA" id="ARBA00005964"/>
    </source>
</evidence>
<dbReference type="InterPro" id="IPR050309">
    <property type="entry name" value="Type-B_Carboxylest/Lipase"/>
</dbReference>
<feature type="domain" description="Carboxylesterase type B" evidence="4">
    <location>
        <begin position="223"/>
        <end position="691"/>
    </location>
</feature>
<evidence type="ECO:0000313" key="6">
    <source>
        <dbReference type="Proteomes" id="UP000815677"/>
    </source>
</evidence>
<comment type="similarity">
    <text evidence="1">Belongs to the type-B carboxylesterase/lipase family.</text>
</comment>
<dbReference type="EMBL" id="DF849975">
    <property type="protein sequence ID" value="GAT61117.1"/>
    <property type="molecule type" value="Genomic_DNA"/>
</dbReference>
<keyword evidence="6" id="KW-1185">Reference proteome</keyword>
<dbReference type="PROSITE" id="PS00122">
    <property type="entry name" value="CARBOXYLESTERASE_B_1"/>
    <property type="match status" value="1"/>
</dbReference>
<proteinExistence type="inferred from homology"/>
<organism evidence="5 6">
    <name type="scientific">Mycena chlorophos</name>
    <name type="common">Agaric fungus</name>
    <name type="synonym">Agaricus chlorophos</name>
    <dbReference type="NCBI Taxonomy" id="658473"/>
    <lineage>
        <taxon>Eukaryota</taxon>
        <taxon>Fungi</taxon>
        <taxon>Dikarya</taxon>
        <taxon>Basidiomycota</taxon>
        <taxon>Agaricomycotina</taxon>
        <taxon>Agaricomycetes</taxon>
        <taxon>Agaricomycetidae</taxon>
        <taxon>Agaricales</taxon>
        <taxon>Marasmiineae</taxon>
        <taxon>Mycenaceae</taxon>
        <taxon>Mycena</taxon>
    </lineage>
</organism>
<protein>
    <recommendedName>
        <fullName evidence="4">Carboxylesterase type B domain-containing protein</fullName>
    </recommendedName>
</protein>